<reference evidence="1" key="1">
    <citation type="submission" date="2021-02" db="EMBL/GenBank/DDBJ databases">
        <title>Natrosporangium hydrolyticum gen. nov., sp. nov, a haloalkaliphilic actinobacterium from a soda solonchak soil.</title>
        <authorList>
            <person name="Sorokin D.Y."/>
            <person name="Khijniak T.V."/>
            <person name="Zakharycheva A.P."/>
            <person name="Boueva O.V."/>
            <person name="Ariskina E.V."/>
            <person name="Hahnke R.L."/>
            <person name="Bunk B."/>
            <person name="Sproer C."/>
            <person name="Schumann P."/>
            <person name="Evtushenko L.I."/>
            <person name="Kublanov I.V."/>
        </authorList>
    </citation>
    <scope>NUCLEOTIDE SEQUENCE</scope>
    <source>
        <strain evidence="1">DSM 106523</strain>
    </source>
</reference>
<dbReference type="InterPro" id="IPR011008">
    <property type="entry name" value="Dimeric_a/b-barrel"/>
</dbReference>
<organism evidence="1 2">
    <name type="scientific">Natronosporangium hydrolyticum</name>
    <dbReference type="NCBI Taxonomy" id="2811111"/>
    <lineage>
        <taxon>Bacteria</taxon>
        <taxon>Bacillati</taxon>
        <taxon>Actinomycetota</taxon>
        <taxon>Actinomycetes</taxon>
        <taxon>Micromonosporales</taxon>
        <taxon>Micromonosporaceae</taxon>
        <taxon>Natronosporangium</taxon>
    </lineage>
</organism>
<name>A0A895YPV2_9ACTN</name>
<sequence>MFVQVIHGHISDRDEMYDAMQSWARDLAPGAEGWLGTTAGVTADDEFIALVRFESPEAAQRNSHRPEQHQWWMETSKLFLGSATFHDCTDVDTFLQGGSDQAGFVQILQGRSSDPAQLVALTKRHEDGVRSYRPDIIGGLIAHHGDAARFTEAVYFTSEAEARTGERKSPPPELADLFSADSDLYADLRYLDLPEPWLYSPSG</sequence>
<proteinExistence type="predicted"/>
<dbReference type="Proteomes" id="UP000662857">
    <property type="component" value="Chromosome"/>
</dbReference>
<evidence type="ECO:0000313" key="1">
    <source>
        <dbReference type="EMBL" id="QSB16140.1"/>
    </source>
</evidence>
<gene>
    <name evidence="1" type="ORF">JQS43_07510</name>
</gene>
<accession>A0A895YPV2</accession>
<evidence type="ECO:0000313" key="2">
    <source>
        <dbReference type="Proteomes" id="UP000662857"/>
    </source>
</evidence>
<protein>
    <submittedName>
        <fullName evidence="1">Uncharacterized protein</fullName>
    </submittedName>
</protein>
<keyword evidence="2" id="KW-1185">Reference proteome</keyword>
<dbReference type="EMBL" id="CP070499">
    <property type="protein sequence ID" value="QSB16140.1"/>
    <property type="molecule type" value="Genomic_DNA"/>
</dbReference>
<dbReference type="SUPFAM" id="SSF54909">
    <property type="entry name" value="Dimeric alpha+beta barrel"/>
    <property type="match status" value="1"/>
</dbReference>
<dbReference type="RefSeq" id="WP_239678343.1">
    <property type="nucleotide sequence ID" value="NZ_CP070499.1"/>
</dbReference>
<dbReference type="AlphaFoldDB" id="A0A895YPV2"/>
<dbReference type="KEGG" id="nhy:JQS43_07510"/>